<protein>
    <submittedName>
        <fullName evidence="9">Biopolymer transporter ExbB</fullName>
    </submittedName>
</protein>
<name>A0A9W6IIN8_9PROT</name>
<keyword evidence="5 7" id="KW-0472">Membrane</keyword>
<comment type="caution">
    <text evidence="9">The sequence shown here is derived from an EMBL/GenBank/DDBJ whole genome shotgun (WGS) entry which is preliminary data.</text>
</comment>
<comment type="similarity">
    <text evidence="6">Belongs to the exbB/tolQ family.</text>
</comment>
<keyword evidence="6" id="KW-0813">Transport</keyword>
<keyword evidence="2" id="KW-1003">Cell membrane</keyword>
<dbReference type="InterPro" id="IPR002898">
    <property type="entry name" value="MotA_ExbB_proton_chnl"/>
</dbReference>
<reference evidence="9" key="1">
    <citation type="journal article" date="2014" name="Int. J. Syst. Evol. Microbiol.">
        <title>Complete genome sequence of Corynebacterium casei LMG S-19264T (=DSM 44701T), isolated from a smear-ripened cheese.</title>
        <authorList>
            <consortium name="US DOE Joint Genome Institute (JGI-PGF)"/>
            <person name="Walter F."/>
            <person name="Albersmeier A."/>
            <person name="Kalinowski J."/>
            <person name="Ruckert C."/>
        </authorList>
    </citation>
    <scope>NUCLEOTIDE SEQUENCE</scope>
    <source>
        <strain evidence="9">VKM B-1513</strain>
    </source>
</reference>
<evidence type="ECO:0000256" key="3">
    <source>
        <dbReference type="ARBA" id="ARBA00022692"/>
    </source>
</evidence>
<dbReference type="PANTHER" id="PTHR30625:SF18">
    <property type="entry name" value="TONB2 ENERGY TRANSDUCTION SYSTEM INNER MEMBRANE COMPONENT EXBB"/>
    <property type="match status" value="1"/>
</dbReference>
<evidence type="ECO:0000256" key="1">
    <source>
        <dbReference type="ARBA" id="ARBA00004651"/>
    </source>
</evidence>
<reference evidence="9" key="2">
    <citation type="submission" date="2023-01" db="EMBL/GenBank/DDBJ databases">
        <authorList>
            <person name="Sun Q."/>
            <person name="Evtushenko L."/>
        </authorList>
    </citation>
    <scope>NUCLEOTIDE SEQUENCE</scope>
    <source>
        <strain evidence="9">VKM B-1513</strain>
    </source>
</reference>
<comment type="subcellular location">
    <subcellularLocation>
        <location evidence="1">Cell membrane</location>
        <topology evidence="1">Multi-pass membrane protein</topology>
    </subcellularLocation>
    <subcellularLocation>
        <location evidence="6">Membrane</location>
        <topology evidence="6">Multi-pass membrane protein</topology>
    </subcellularLocation>
</comment>
<dbReference type="EMBL" id="BSFE01000001">
    <property type="protein sequence ID" value="GLK50648.1"/>
    <property type="molecule type" value="Genomic_DNA"/>
</dbReference>
<keyword evidence="3 7" id="KW-0812">Transmembrane</keyword>
<organism evidence="9 10">
    <name type="scientific">Maricaulis virginensis</name>
    <dbReference type="NCBI Taxonomy" id="144022"/>
    <lineage>
        <taxon>Bacteria</taxon>
        <taxon>Pseudomonadati</taxon>
        <taxon>Pseudomonadota</taxon>
        <taxon>Alphaproteobacteria</taxon>
        <taxon>Maricaulales</taxon>
        <taxon>Maricaulaceae</taxon>
        <taxon>Maricaulis</taxon>
    </lineage>
</organism>
<dbReference type="GO" id="GO:0005886">
    <property type="term" value="C:plasma membrane"/>
    <property type="evidence" value="ECO:0007669"/>
    <property type="project" value="UniProtKB-SubCell"/>
</dbReference>
<sequence>MDFQAVSTGLQEFLERGGPVLVVIMATTFVMWAFILERFVFFYFAQDGLAKQAQREWNARADRKSWYAHAIRDQLISEVKQRCDQNVELVKTLVAVAPLFGLLGTVTGMVSVFDVMAISGSSDAQAMSAGVSRATIPTMAGMVASLSGLIFANQIERLAQSRTAKLADSLEIGEGSVES</sequence>
<evidence type="ECO:0000256" key="4">
    <source>
        <dbReference type="ARBA" id="ARBA00022989"/>
    </source>
</evidence>
<keyword evidence="4 7" id="KW-1133">Transmembrane helix</keyword>
<dbReference type="Pfam" id="PF01618">
    <property type="entry name" value="MotA_ExbB"/>
    <property type="match status" value="1"/>
</dbReference>
<feature type="transmembrane region" description="Helical" evidence="7">
    <location>
        <begin position="20"/>
        <end position="45"/>
    </location>
</feature>
<evidence type="ECO:0000259" key="8">
    <source>
        <dbReference type="Pfam" id="PF01618"/>
    </source>
</evidence>
<keyword evidence="6" id="KW-0653">Protein transport</keyword>
<feature type="domain" description="MotA/TolQ/ExbB proton channel" evidence="8">
    <location>
        <begin position="51"/>
        <end position="165"/>
    </location>
</feature>
<feature type="transmembrane region" description="Helical" evidence="7">
    <location>
        <begin position="133"/>
        <end position="152"/>
    </location>
</feature>
<evidence type="ECO:0000256" key="6">
    <source>
        <dbReference type="RuleBase" id="RU004057"/>
    </source>
</evidence>
<evidence type="ECO:0000256" key="5">
    <source>
        <dbReference type="ARBA" id="ARBA00023136"/>
    </source>
</evidence>
<proteinExistence type="inferred from homology"/>
<evidence type="ECO:0000313" key="9">
    <source>
        <dbReference type="EMBL" id="GLK50648.1"/>
    </source>
</evidence>
<evidence type="ECO:0000313" key="10">
    <source>
        <dbReference type="Proteomes" id="UP001143486"/>
    </source>
</evidence>
<keyword evidence="10" id="KW-1185">Reference proteome</keyword>
<dbReference type="RefSeq" id="WP_367277685.1">
    <property type="nucleotide sequence ID" value="NZ_BSFE01000001.1"/>
</dbReference>
<dbReference type="InterPro" id="IPR050790">
    <property type="entry name" value="ExbB/TolQ_transport"/>
</dbReference>
<gene>
    <name evidence="9" type="ORF">GCM10017621_01560</name>
</gene>
<evidence type="ECO:0000256" key="7">
    <source>
        <dbReference type="SAM" id="Phobius"/>
    </source>
</evidence>
<dbReference type="PANTHER" id="PTHR30625">
    <property type="entry name" value="PROTEIN TOLQ"/>
    <property type="match status" value="1"/>
</dbReference>
<feature type="transmembrane region" description="Helical" evidence="7">
    <location>
        <begin position="89"/>
        <end position="113"/>
    </location>
</feature>
<accession>A0A9W6IIN8</accession>
<dbReference type="Proteomes" id="UP001143486">
    <property type="component" value="Unassembled WGS sequence"/>
</dbReference>
<evidence type="ECO:0000256" key="2">
    <source>
        <dbReference type="ARBA" id="ARBA00022475"/>
    </source>
</evidence>
<dbReference type="GO" id="GO:0017038">
    <property type="term" value="P:protein import"/>
    <property type="evidence" value="ECO:0007669"/>
    <property type="project" value="TreeGrafter"/>
</dbReference>
<dbReference type="AlphaFoldDB" id="A0A9W6IIN8"/>